<evidence type="ECO:0000313" key="4">
    <source>
        <dbReference type="Proteomes" id="UP000823561"/>
    </source>
</evidence>
<proteinExistence type="predicted"/>
<feature type="region of interest" description="Disordered" evidence="1">
    <location>
        <begin position="108"/>
        <end position="151"/>
    </location>
</feature>
<name>A0AAV6GWD1_9TELE</name>
<dbReference type="AlphaFoldDB" id="A0AAV6GWD1"/>
<evidence type="ECO:0000313" key="3">
    <source>
        <dbReference type="EMBL" id="KAG5278030.1"/>
    </source>
</evidence>
<comment type="caution">
    <text evidence="3">The sequence shown here is derived from an EMBL/GenBank/DDBJ whole genome shotgun (WGS) entry which is preliminary data.</text>
</comment>
<keyword evidence="2" id="KW-1133">Transmembrane helix</keyword>
<dbReference type="EMBL" id="JADWDJ010000007">
    <property type="protein sequence ID" value="KAG5278030.1"/>
    <property type="molecule type" value="Genomic_DNA"/>
</dbReference>
<gene>
    <name evidence="3" type="ORF">AALO_G00094420</name>
</gene>
<reference evidence="3" key="1">
    <citation type="submission" date="2020-10" db="EMBL/GenBank/DDBJ databases">
        <title>Chromosome-scale genome assembly of the Allis shad, Alosa alosa.</title>
        <authorList>
            <person name="Margot Z."/>
            <person name="Christophe K."/>
            <person name="Cabau C."/>
            <person name="Louis A."/>
            <person name="Berthelot C."/>
            <person name="Parey E."/>
            <person name="Roest Crollius H."/>
            <person name="Montfort J."/>
            <person name="Robinson-Rechavi M."/>
            <person name="Bucao C."/>
            <person name="Bouchez O."/>
            <person name="Gislard M."/>
            <person name="Lluch J."/>
            <person name="Milhes M."/>
            <person name="Lampietro C."/>
            <person name="Lopez Roques C."/>
            <person name="Donnadieu C."/>
            <person name="Braasch I."/>
            <person name="Desvignes T."/>
            <person name="Postlethwait J."/>
            <person name="Bobe J."/>
            <person name="Guiguen Y."/>
        </authorList>
    </citation>
    <scope>NUCLEOTIDE SEQUENCE</scope>
    <source>
        <strain evidence="3">M-15738</strain>
        <tissue evidence="3">Blood</tissue>
    </source>
</reference>
<feature type="compositionally biased region" description="Basic and acidic residues" evidence="1">
    <location>
        <begin position="115"/>
        <end position="151"/>
    </location>
</feature>
<keyword evidence="2" id="KW-0472">Membrane</keyword>
<organism evidence="3 4">
    <name type="scientific">Alosa alosa</name>
    <name type="common">allis shad</name>
    <dbReference type="NCBI Taxonomy" id="278164"/>
    <lineage>
        <taxon>Eukaryota</taxon>
        <taxon>Metazoa</taxon>
        <taxon>Chordata</taxon>
        <taxon>Craniata</taxon>
        <taxon>Vertebrata</taxon>
        <taxon>Euteleostomi</taxon>
        <taxon>Actinopterygii</taxon>
        <taxon>Neopterygii</taxon>
        <taxon>Teleostei</taxon>
        <taxon>Clupei</taxon>
        <taxon>Clupeiformes</taxon>
        <taxon>Clupeoidei</taxon>
        <taxon>Clupeidae</taxon>
        <taxon>Alosa</taxon>
    </lineage>
</organism>
<evidence type="ECO:0000256" key="2">
    <source>
        <dbReference type="SAM" id="Phobius"/>
    </source>
</evidence>
<sequence length="280" mass="33408">MEYKKNCDTLYEKDSLNDAKQTVSPNNQALKAGGRYSDDCYSIIQKAENNGTQYALDNDDKSGPGPTQWCTWKVTAVVFIVLTALLLVSVLIVGGIWLRESDVLAVSQKTSMEQNKQRQQEEELKRKEREREIRAEEEKKRMEREQEIREEEEKKRLEREREIREEEGKKRMEREQEIREEEEMKRLEREREIRAEEEKKRLEREQEIRVEEEQKKMDLEKEIRQEEEEKREALERLLGERERRLEEVRAQCNSGQMVSSCSTGLSVLLSVLLVNYLLDY</sequence>
<evidence type="ECO:0000256" key="1">
    <source>
        <dbReference type="SAM" id="MobiDB-lite"/>
    </source>
</evidence>
<dbReference type="Proteomes" id="UP000823561">
    <property type="component" value="Chromosome 7"/>
</dbReference>
<protein>
    <submittedName>
        <fullName evidence="3">Uncharacterized protein</fullName>
    </submittedName>
</protein>
<feature type="transmembrane region" description="Helical" evidence="2">
    <location>
        <begin position="74"/>
        <end position="98"/>
    </location>
</feature>
<accession>A0AAV6GWD1</accession>
<keyword evidence="2" id="KW-0812">Transmembrane</keyword>
<keyword evidence="4" id="KW-1185">Reference proteome</keyword>